<dbReference type="EMBL" id="SJPM01000036">
    <property type="protein sequence ID" value="TWT86363.1"/>
    <property type="molecule type" value="Genomic_DNA"/>
</dbReference>
<evidence type="ECO:0000313" key="2">
    <source>
        <dbReference type="Proteomes" id="UP000316213"/>
    </source>
</evidence>
<dbReference type="PROSITE" id="PS51257">
    <property type="entry name" value="PROKAR_LIPOPROTEIN"/>
    <property type="match status" value="1"/>
</dbReference>
<comment type="caution">
    <text evidence="1">The sequence shown here is derived from an EMBL/GenBank/DDBJ whole genome shotgun (WGS) entry which is preliminary data.</text>
</comment>
<evidence type="ECO:0000313" key="1">
    <source>
        <dbReference type="EMBL" id="TWT86363.1"/>
    </source>
</evidence>
<dbReference type="Proteomes" id="UP000316213">
    <property type="component" value="Unassembled WGS sequence"/>
</dbReference>
<accession>A0A5C5ZIJ7</accession>
<dbReference type="AlphaFoldDB" id="A0A5C5ZIJ7"/>
<sequence>MERGCVFRNLSVPCLFVLACLFSGIYGALHNQISFSVSAEYFTKFKFEQFSVSPQFYDRWGGCVGWLAGVMADIRLK</sequence>
<protein>
    <submittedName>
        <fullName evidence="1">Uncharacterized protein</fullName>
    </submittedName>
</protein>
<proteinExistence type="predicted"/>
<keyword evidence="2" id="KW-1185">Reference proteome</keyword>
<name>A0A5C5ZIJ7_9BACT</name>
<reference evidence="1 2" key="1">
    <citation type="submission" date="2019-02" db="EMBL/GenBank/DDBJ databases">
        <title>Deep-cultivation of Planctomycetes and their phenomic and genomic characterization uncovers novel biology.</title>
        <authorList>
            <person name="Wiegand S."/>
            <person name="Jogler M."/>
            <person name="Boedeker C."/>
            <person name="Pinto D."/>
            <person name="Vollmers J."/>
            <person name="Rivas-Marin E."/>
            <person name="Kohn T."/>
            <person name="Peeters S.H."/>
            <person name="Heuer A."/>
            <person name="Rast P."/>
            <person name="Oberbeckmann S."/>
            <person name="Bunk B."/>
            <person name="Jeske O."/>
            <person name="Meyerdierks A."/>
            <person name="Storesund J.E."/>
            <person name="Kallscheuer N."/>
            <person name="Luecker S."/>
            <person name="Lage O.M."/>
            <person name="Pohl T."/>
            <person name="Merkel B.J."/>
            <person name="Hornburger P."/>
            <person name="Mueller R.-W."/>
            <person name="Bruemmer F."/>
            <person name="Labrenz M."/>
            <person name="Spormann A.M."/>
            <person name="Op Den Camp H."/>
            <person name="Overmann J."/>
            <person name="Amann R."/>
            <person name="Jetten M.S.M."/>
            <person name="Mascher T."/>
            <person name="Medema M.H."/>
            <person name="Devos D.P."/>
            <person name="Kaster A.-K."/>
            <person name="Ovreas L."/>
            <person name="Rohde M."/>
            <person name="Galperin M.Y."/>
            <person name="Jogler C."/>
        </authorList>
    </citation>
    <scope>NUCLEOTIDE SEQUENCE [LARGE SCALE GENOMIC DNA]</scope>
    <source>
        <strain evidence="1 2">Pla100</strain>
    </source>
</reference>
<organism evidence="1 2">
    <name type="scientific">Neorhodopirellula pilleata</name>
    <dbReference type="NCBI Taxonomy" id="2714738"/>
    <lineage>
        <taxon>Bacteria</taxon>
        <taxon>Pseudomonadati</taxon>
        <taxon>Planctomycetota</taxon>
        <taxon>Planctomycetia</taxon>
        <taxon>Pirellulales</taxon>
        <taxon>Pirellulaceae</taxon>
        <taxon>Neorhodopirellula</taxon>
    </lineage>
</organism>
<gene>
    <name evidence="1" type="ORF">Pla100_61120</name>
</gene>